<feature type="region of interest" description="Disordered" evidence="1">
    <location>
        <begin position="1"/>
        <end position="66"/>
    </location>
</feature>
<gene>
    <name evidence="2" type="ORF">BLA29_008694</name>
</gene>
<feature type="region of interest" description="Disordered" evidence="1">
    <location>
        <begin position="91"/>
        <end position="207"/>
    </location>
</feature>
<proteinExistence type="predicted"/>
<feature type="region of interest" description="Disordered" evidence="1">
    <location>
        <begin position="229"/>
        <end position="250"/>
    </location>
</feature>
<feature type="compositionally biased region" description="Polar residues" evidence="1">
    <location>
        <begin position="166"/>
        <end position="184"/>
    </location>
</feature>
<evidence type="ECO:0000313" key="3">
    <source>
        <dbReference type="Proteomes" id="UP000194236"/>
    </source>
</evidence>
<feature type="compositionally biased region" description="Polar residues" evidence="1">
    <location>
        <begin position="95"/>
        <end position="104"/>
    </location>
</feature>
<evidence type="ECO:0000256" key="1">
    <source>
        <dbReference type="SAM" id="MobiDB-lite"/>
    </source>
</evidence>
<organism evidence="2 3">
    <name type="scientific">Euroglyphus maynei</name>
    <name type="common">Mayne's house dust mite</name>
    <dbReference type="NCBI Taxonomy" id="6958"/>
    <lineage>
        <taxon>Eukaryota</taxon>
        <taxon>Metazoa</taxon>
        <taxon>Ecdysozoa</taxon>
        <taxon>Arthropoda</taxon>
        <taxon>Chelicerata</taxon>
        <taxon>Arachnida</taxon>
        <taxon>Acari</taxon>
        <taxon>Acariformes</taxon>
        <taxon>Sarcoptiformes</taxon>
        <taxon>Astigmata</taxon>
        <taxon>Psoroptidia</taxon>
        <taxon>Analgoidea</taxon>
        <taxon>Pyroglyphidae</taxon>
        <taxon>Pyroglyphinae</taxon>
        <taxon>Euroglyphus</taxon>
    </lineage>
</organism>
<feature type="compositionally biased region" description="Basic and acidic residues" evidence="1">
    <location>
        <begin position="37"/>
        <end position="47"/>
    </location>
</feature>
<evidence type="ECO:0000313" key="2">
    <source>
        <dbReference type="EMBL" id="OTF84191.1"/>
    </source>
</evidence>
<feature type="compositionally biased region" description="Basic residues" evidence="1">
    <location>
        <begin position="1"/>
        <end position="14"/>
    </location>
</feature>
<comment type="caution">
    <text evidence="2">The sequence shown here is derived from an EMBL/GenBank/DDBJ whole genome shotgun (WGS) entry which is preliminary data.</text>
</comment>
<feature type="compositionally biased region" description="Acidic residues" evidence="1">
    <location>
        <begin position="128"/>
        <end position="140"/>
    </location>
</feature>
<accession>A0A1Y3BTB3</accession>
<sequence>MTPVKPKGRGRRPRQQVQIMDDSNNRILTRSAVKNKINNEEKVDKSTKNKKQSTGNKRRRKVDKDEIGLLVDDVNSEDDESKVDIEKIRELAETNVANQSNVDQFQKRSRRSRKQSSTTDDHRLQDFMELDDDQLIDAMDETPITGKRTTTSKTKNATRKRKTTTIVNDSSTTKQRTNKTSKSNDNPEDYDENSFAEQENRKNVANCPKDQKKCRITLPEVDFSMRLECNDSREPKSKGVVTRSRAKRIK</sequence>
<feature type="compositionally biased region" description="Basic residues" evidence="1">
    <location>
        <begin position="48"/>
        <end position="61"/>
    </location>
</feature>
<protein>
    <submittedName>
        <fullName evidence="2">Uncharacterized protein</fullName>
    </submittedName>
</protein>
<keyword evidence="3" id="KW-1185">Reference proteome</keyword>
<dbReference type="EMBL" id="MUJZ01000233">
    <property type="protein sequence ID" value="OTF84191.1"/>
    <property type="molecule type" value="Genomic_DNA"/>
</dbReference>
<dbReference type="Proteomes" id="UP000194236">
    <property type="component" value="Unassembled WGS sequence"/>
</dbReference>
<name>A0A1Y3BTB3_EURMA</name>
<reference evidence="2 3" key="1">
    <citation type="submission" date="2017-03" db="EMBL/GenBank/DDBJ databases">
        <title>Genome Survey of Euroglyphus maynei.</title>
        <authorList>
            <person name="Arlian L.G."/>
            <person name="Morgan M.S."/>
            <person name="Rider S.D."/>
        </authorList>
    </citation>
    <scope>NUCLEOTIDE SEQUENCE [LARGE SCALE GENOMIC DNA]</scope>
    <source>
        <strain evidence="2">Arlian Lab</strain>
        <tissue evidence="2">Whole body</tissue>
    </source>
</reference>
<dbReference type="AlphaFoldDB" id="A0A1Y3BTB3"/>